<sequence length="342" mass="39694">MKYYYYPFGSLIPNRHGYSKDYRYGFQGQEKDDQIKGEGNSVNYEARMQDTRVGRFLSIDPLANKFPWYSPYQFAGNTPIQAIDLDGAEEYHYTRIWVNGKPILKYTHSNDIYEYKWNPHKDTESTVGFYLWEQVKNPRKLYVVHEEREGTWEEFDKVKFVTYDETWTYTSHDNMVENKDGDYGGERYQFYAMKGLQAVSEEQRMQGGGGSTVSGSVELSKSSLRAVKSQIKSWKNTIRKFDFTSAEKKALKTATGYSRQRIVDDVAIIDQFGFYNETSHSQINLIKEAFKRHGAKSIEIRTNSVNEKMKKILESRMKSGKGIFGLKIEKNIGTGYKLSGKL</sequence>
<dbReference type="Gene3D" id="2.180.10.10">
    <property type="entry name" value="RHS repeat-associated core"/>
    <property type="match status" value="1"/>
</dbReference>
<dbReference type="Proteomes" id="UP000198034">
    <property type="component" value="Unassembled WGS sequence"/>
</dbReference>
<name>A0A246G703_9FLAO</name>
<evidence type="ECO:0008006" key="3">
    <source>
        <dbReference type="Google" id="ProtNLM"/>
    </source>
</evidence>
<dbReference type="InterPro" id="IPR022385">
    <property type="entry name" value="Rhs_assc_core"/>
</dbReference>
<dbReference type="EMBL" id="MTCY01000114">
    <property type="protein sequence ID" value="OWP74027.1"/>
    <property type="molecule type" value="Genomic_DNA"/>
</dbReference>
<reference evidence="1 2" key="1">
    <citation type="journal article" date="2017" name="Infect. Genet. Evol.">
        <title>Comparative genome analysis of fish pathogen Flavobacterium columnare reveals extensive sequence diversity within the species.</title>
        <authorList>
            <person name="Kayansamruaj P."/>
            <person name="Dong H.T."/>
            <person name="Hirono I."/>
            <person name="Kondo H."/>
            <person name="Senapin S."/>
            <person name="Rodkhum C."/>
        </authorList>
    </citation>
    <scope>NUCLEOTIDE SEQUENCE [LARGE SCALE GENOMIC DNA]</scope>
    <source>
        <strain evidence="1 2">1214</strain>
    </source>
</reference>
<evidence type="ECO:0000313" key="1">
    <source>
        <dbReference type="EMBL" id="OWP74027.1"/>
    </source>
</evidence>
<evidence type="ECO:0000313" key="2">
    <source>
        <dbReference type="Proteomes" id="UP000198034"/>
    </source>
</evidence>
<comment type="caution">
    <text evidence="1">The sequence shown here is derived from an EMBL/GenBank/DDBJ whole genome shotgun (WGS) entry which is preliminary data.</text>
</comment>
<dbReference type="AlphaFoldDB" id="A0A246G703"/>
<gene>
    <name evidence="1" type="ORF">BWK62_15235</name>
</gene>
<accession>A0A246G703</accession>
<dbReference type="OrthoDB" id="1377443at2"/>
<proteinExistence type="predicted"/>
<organism evidence="1 2">
    <name type="scientific">Flavobacterium columnare</name>
    <dbReference type="NCBI Taxonomy" id="996"/>
    <lineage>
        <taxon>Bacteria</taxon>
        <taxon>Pseudomonadati</taxon>
        <taxon>Bacteroidota</taxon>
        <taxon>Flavobacteriia</taxon>
        <taxon>Flavobacteriales</taxon>
        <taxon>Flavobacteriaceae</taxon>
        <taxon>Flavobacterium</taxon>
    </lineage>
</organism>
<dbReference type="NCBIfam" id="TIGR03696">
    <property type="entry name" value="Rhs_assc_core"/>
    <property type="match status" value="1"/>
</dbReference>
<protein>
    <recommendedName>
        <fullName evidence="3">RHS repeat-associated core domain-containing protein</fullName>
    </recommendedName>
</protein>